<comment type="caution">
    <text evidence="5">The sequence shown here is derived from an EMBL/GenBank/DDBJ whole genome shotgun (WGS) entry which is preliminary data.</text>
</comment>
<dbReference type="InterPro" id="IPR050988">
    <property type="entry name" value="Mannitol_DH/Oxidoreductase"/>
</dbReference>
<feature type="domain" description="Mannitol dehydrogenase C-terminal" evidence="4">
    <location>
        <begin position="320"/>
        <end position="504"/>
    </location>
</feature>
<dbReference type="Pfam" id="PF01232">
    <property type="entry name" value="Mannitol_dh"/>
    <property type="match status" value="1"/>
</dbReference>
<proteinExistence type="predicted"/>
<dbReference type="InterPro" id="IPR013328">
    <property type="entry name" value="6PGD_dom2"/>
</dbReference>
<evidence type="ECO:0000259" key="3">
    <source>
        <dbReference type="Pfam" id="PF01232"/>
    </source>
</evidence>
<dbReference type="RefSeq" id="WP_114494530.1">
    <property type="nucleotide sequence ID" value="NZ_QPJW01000001.1"/>
</dbReference>
<organism evidence="5 6">
    <name type="scientific">Fontibacillus phaseoli</name>
    <dbReference type="NCBI Taxonomy" id="1416533"/>
    <lineage>
        <taxon>Bacteria</taxon>
        <taxon>Bacillati</taxon>
        <taxon>Bacillota</taxon>
        <taxon>Bacilli</taxon>
        <taxon>Bacillales</taxon>
        <taxon>Paenibacillaceae</taxon>
        <taxon>Fontibacillus</taxon>
    </lineage>
</organism>
<dbReference type="GO" id="GO:0008926">
    <property type="term" value="F:mannitol-1-phosphate 5-dehydrogenase activity"/>
    <property type="evidence" value="ECO:0007669"/>
    <property type="project" value="UniProtKB-EC"/>
</dbReference>
<accession>A0A369BSH5</accession>
<evidence type="ECO:0000313" key="5">
    <source>
        <dbReference type="EMBL" id="RCX22554.1"/>
    </source>
</evidence>
<evidence type="ECO:0000259" key="4">
    <source>
        <dbReference type="Pfam" id="PF08125"/>
    </source>
</evidence>
<sequence length="536" mass="59682">MLKLDRKGLLDKAAWKAAGIELPQFDLDAVARKTSDNPQWVHFGAGNIFRGFVANAHQKLLNAGKADTGIIAAETFDFEMIGRVYKPYDNLTLLVLMNANGEFQKNVVASIVEGLAVDKERPSEYRRLIEAFENPSLQMASFTITEKGYSLTGPDGKYLSIVEKDLMNGPEQPVHAMSIVASLAYRRYLKGQYPMTFVSMDNCSHNGDKLRDSVLAVAKAWAEKSLVEEGFVAYLQDESKITFPLSMIDKITPRPSVKVQSALVDSGLSDMEMIVTSKHTYTAPFVNAEISEYLVIEDKFTNGRPALEEAGVIFTDRETVNKVETMKVTTCLNPLHTALAVSGCLLGYTLIADEMKDSVLRRFVEIIGYEEGLPVVVDPEIIHPKQFLDEVLQERFANPYIPDTPQRIATDTSQKMGIRFGETIKSYMRREDLDPAGLTAIPLAIAVWCRYLLGVDDQGREFTLSPDPLLDKLQGHLRNTALGDQTSEVRKILEDDQLFGVNLYEIGLGDKIEAMFLEMLAGPGAVRSTVEKYVKK</sequence>
<dbReference type="PANTHER" id="PTHR43362:SF1">
    <property type="entry name" value="MANNITOL DEHYDROGENASE 2-RELATED"/>
    <property type="match status" value="1"/>
</dbReference>
<dbReference type="SUPFAM" id="SSF51735">
    <property type="entry name" value="NAD(P)-binding Rossmann-fold domains"/>
    <property type="match status" value="1"/>
</dbReference>
<dbReference type="InterPro" id="IPR013131">
    <property type="entry name" value="Mannitol_DH_N"/>
</dbReference>
<dbReference type="Proteomes" id="UP000253090">
    <property type="component" value="Unassembled WGS sequence"/>
</dbReference>
<dbReference type="OrthoDB" id="271711at2"/>
<dbReference type="InterPro" id="IPR013118">
    <property type="entry name" value="Mannitol_DH_C"/>
</dbReference>
<dbReference type="Gene3D" id="1.10.1040.10">
    <property type="entry name" value="N-(1-d-carboxylethyl)-l-norvaline Dehydrogenase, domain 2"/>
    <property type="match status" value="1"/>
</dbReference>
<protein>
    <submittedName>
        <fullName evidence="5">Fructuronate reductase</fullName>
    </submittedName>
</protein>
<dbReference type="Gene3D" id="3.40.50.720">
    <property type="entry name" value="NAD(P)-binding Rossmann-like Domain"/>
    <property type="match status" value="1"/>
</dbReference>
<keyword evidence="1" id="KW-0560">Oxidoreductase</keyword>
<gene>
    <name evidence="5" type="ORF">DFP94_101134</name>
</gene>
<reference evidence="5 6" key="1">
    <citation type="submission" date="2018-07" db="EMBL/GenBank/DDBJ databases">
        <title>Genomic Encyclopedia of Type Strains, Phase III (KMG-III): the genomes of soil and plant-associated and newly described type strains.</title>
        <authorList>
            <person name="Whitman W."/>
        </authorList>
    </citation>
    <scope>NUCLEOTIDE SEQUENCE [LARGE SCALE GENOMIC DNA]</scope>
    <source>
        <strain evidence="5 6">CECT 8333</strain>
    </source>
</reference>
<feature type="domain" description="Mannitol dehydrogenase N-terminal" evidence="3">
    <location>
        <begin position="40"/>
        <end position="308"/>
    </location>
</feature>
<dbReference type="AlphaFoldDB" id="A0A369BSH5"/>
<dbReference type="InterPro" id="IPR008927">
    <property type="entry name" value="6-PGluconate_DH-like_C_sf"/>
</dbReference>
<keyword evidence="6" id="KW-1185">Reference proteome</keyword>
<dbReference type="InterPro" id="IPR036291">
    <property type="entry name" value="NAD(P)-bd_dom_sf"/>
</dbReference>
<dbReference type="PANTHER" id="PTHR43362">
    <property type="entry name" value="MANNITOL DEHYDROGENASE DSF1-RELATED"/>
    <property type="match status" value="1"/>
</dbReference>
<dbReference type="EMBL" id="QPJW01000001">
    <property type="protein sequence ID" value="RCX22554.1"/>
    <property type="molecule type" value="Genomic_DNA"/>
</dbReference>
<evidence type="ECO:0000313" key="6">
    <source>
        <dbReference type="Proteomes" id="UP000253090"/>
    </source>
</evidence>
<dbReference type="SUPFAM" id="SSF48179">
    <property type="entry name" value="6-phosphogluconate dehydrogenase C-terminal domain-like"/>
    <property type="match status" value="1"/>
</dbReference>
<dbReference type="Pfam" id="PF08125">
    <property type="entry name" value="Mannitol_dh_C"/>
    <property type="match status" value="1"/>
</dbReference>
<evidence type="ECO:0000256" key="2">
    <source>
        <dbReference type="ARBA" id="ARBA00048615"/>
    </source>
</evidence>
<evidence type="ECO:0000256" key="1">
    <source>
        <dbReference type="ARBA" id="ARBA00023002"/>
    </source>
</evidence>
<comment type="catalytic activity">
    <reaction evidence="2">
        <text>D-mannitol 1-phosphate + NAD(+) = beta-D-fructose 6-phosphate + NADH + H(+)</text>
        <dbReference type="Rhea" id="RHEA:19661"/>
        <dbReference type="ChEBI" id="CHEBI:15378"/>
        <dbReference type="ChEBI" id="CHEBI:57540"/>
        <dbReference type="ChEBI" id="CHEBI:57634"/>
        <dbReference type="ChEBI" id="CHEBI:57945"/>
        <dbReference type="ChEBI" id="CHEBI:61381"/>
        <dbReference type="EC" id="1.1.1.17"/>
    </reaction>
</comment>
<name>A0A369BSH5_9BACL</name>